<name>A0A6G1JQ05_9PLEO</name>
<dbReference type="Proteomes" id="UP000799291">
    <property type="component" value="Unassembled WGS sequence"/>
</dbReference>
<evidence type="ECO:0000256" key="6">
    <source>
        <dbReference type="SAM" id="Phobius"/>
    </source>
</evidence>
<dbReference type="OrthoDB" id="2148490at2759"/>
<comment type="subcellular location">
    <subcellularLocation>
        <location evidence="1">Membrane</location>
        <topology evidence="1">Multi-pass membrane protein</topology>
    </subcellularLocation>
</comment>
<evidence type="ECO:0000256" key="5">
    <source>
        <dbReference type="ARBA" id="ARBA00023136"/>
    </source>
</evidence>
<evidence type="ECO:0000256" key="1">
    <source>
        <dbReference type="ARBA" id="ARBA00004141"/>
    </source>
</evidence>
<protein>
    <recommendedName>
        <fullName evidence="9">Mitochondrial export translocase Oxa2</fullName>
    </recommendedName>
</protein>
<keyword evidence="5 6" id="KW-0472">Membrane</keyword>
<keyword evidence="3 6" id="KW-0812">Transmembrane</keyword>
<evidence type="ECO:0000256" key="4">
    <source>
        <dbReference type="ARBA" id="ARBA00022989"/>
    </source>
</evidence>
<evidence type="ECO:0008006" key="9">
    <source>
        <dbReference type="Google" id="ProtNLM"/>
    </source>
</evidence>
<feature type="transmembrane region" description="Helical" evidence="6">
    <location>
        <begin position="264"/>
        <end position="288"/>
    </location>
</feature>
<sequence length="330" mass="37222">MLSSRLLRPPARQLLARNAPSHALLPRRRAFHATPPRDDAVLDAFLSLPHEMMTQIHTHLPWYATIPLTAFLIRGLLVTTAGSWARSLTARYIGMQSLRQAMAHHKRRELTKKGGYSNPIEAKRAIALAIRQETSALDRRWRCTLRGQMSWTLAQIPIFFTMAEVIRQMCATRDGLLATTLSGVGLRTGSSTIHGVTIEPENPWFEPTLANEGMLWFPDLLVPDPTGALPFVVSALMFTNVFFTKNGPADPNNMPRFSRNLRRVLLGVSLLVGPMCQGLPSALMLYWAGSTSSVIVWNWWLDWRYPAPKDGLKCKRPLQIIPPLRTRRMQ</sequence>
<dbReference type="PANTHER" id="PTHR12428:SF65">
    <property type="entry name" value="CYTOCHROME C OXIDASE ASSEMBLY PROTEIN COX18, MITOCHONDRIAL"/>
    <property type="match status" value="1"/>
</dbReference>
<keyword evidence="8" id="KW-1185">Reference proteome</keyword>
<dbReference type="AlphaFoldDB" id="A0A6G1JQ05"/>
<gene>
    <name evidence="7" type="ORF">K458DRAFT_411846</name>
</gene>
<dbReference type="EMBL" id="MU005569">
    <property type="protein sequence ID" value="KAF2692195.1"/>
    <property type="molecule type" value="Genomic_DNA"/>
</dbReference>
<dbReference type="PANTHER" id="PTHR12428">
    <property type="entry name" value="OXA1"/>
    <property type="match status" value="1"/>
</dbReference>
<accession>A0A6G1JQ05</accession>
<evidence type="ECO:0000256" key="2">
    <source>
        <dbReference type="ARBA" id="ARBA00009877"/>
    </source>
</evidence>
<reference evidence="7" key="1">
    <citation type="journal article" date="2020" name="Stud. Mycol.">
        <title>101 Dothideomycetes genomes: a test case for predicting lifestyles and emergence of pathogens.</title>
        <authorList>
            <person name="Haridas S."/>
            <person name="Albert R."/>
            <person name="Binder M."/>
            <person name="Bloem J."/>
            <person name="Labutti K."/>
            <person name="Salamov A."/>
            <person name="Andreopoulos B."/>
            <person name="Baker S."/>
            <person name="Barry K."/>
            <person name="Bills G."/>
            <person name="Bluhm B."/>
            <person name="Cannon C."/>
            <person name="Castanera R."/>
            <person name="Culley D."/>
            <person name="Daum C."/>
            <person name="Ezra D."/>
            <person name="Gonzalez J."/>
            <person name="Henrissat B."/>
            <person name="Kuo A."/>
            <person name="Liang C."/>
            <person name="Lipzen A."/>
            <person name="Lutzoni F."/>
            <person name="Magnuson J."/>
            <person name="Mondo S."/>
            <person name="Nolan M."/>
            <person name="Ohm R."/>
            <person name="Pangilinan J."/>
            <person name="Park H.-J."/>
            <person name="Ramirez L."/>
            <person name="Alfaro M."/>
            <person name="Sun H."/>
            <person name="Tritt A."/>
            <person name="Yoshinaga Y."/>
            <person name="Zwiers L.-H."/>
            <person name="Turgeon B."/>
            <person name="Goodwin S."/>
            <person name="Spatafora J."/>
            <person name="Crous P."/>
            <person name="Grigoriev I."/>
        </authorList>
    </citation>
    <scope>NUCLEOTIDE SEQUENCE</scope>
    <source>
        <strain evidence="7">CBS 122367</strain>
    </source>
</reference>
<comment type="similarity">
    <text evidence="2">Belongs to the OXA1/ALB3/YidC family.</text>
</comment>
<dbReference type="GO" id="GO:0032979">
    <property type="term" value="P:protein insertion into mitochondrial inner membrane from matrix"/>
    <property type="evidence" value="ECO:0007669"/>
    <property type="project" value="TreeGrafter"/>
</dbReference>
<evidence type="ECO:0000256" key="3">
    <source>
        <dbReference type="ARBA" id="ARBA00022692"/>
    </source>
</evidence>
<keyword evidence="4 6" id="KW-1133">Transmembrane helix</keyword>
<organism evidence="7 8">
    <name type="scientific">Lentithecium fluviatile CBS 122367</name>
    <dbReference type="NCBI Taxonomy" id="1168545"/>
    <lineage>
        <taxon>Eukaryota</taxon>
        <taxon>Fungi</taxon>
        <taxon>Dikarya</taxon>
        <taxon>Ascomycota</taxon>
        <taxon>Pezizomycotina</taxon>
        <taxon>Dothideomycetes</taxon>
        <taxon>Pleosporomycetidae</taxon>
        <taxon>Pleosporales</taxon>
        <taxon>Massarineae</taxon>
        <taxon>Lentitheciaceae</taxon>
        <taxon>Lentithecium</taxon>
    </lineage>
</organism>
<dbReference type="InterPro" id="IPR001708">
    <property type="entry name" value="YidC/ALB3/OXA1/COX18"/>
</dbReference>
<dbReference type="GO" id="GO:0032977">
    <property type="term" value="F:membrane insertase activity"/>
    <property type="evidence" value="ECO:0007669"/>
    <property type="project" value="InterPro"/>
</dbReference>
<dbReference type="GO" id="GO:0033617">
    <property type="term" value="P:mitochondrial respiratory chain complex IV assembly"/>
    <property type="evidence" value="ECO:0007669"/>
    <property type="project" value="TreeGrafter"/>
</dbReference>
<proteinExistence type="inferred from homology"/>
<evidence type="ECO:0000313" key="8">
    <source>
        <dbReference type="Proteomes" id="UP000799291"/>
    </source>
</evidence>
<evidence type="ECO:0000313" key="7">
    <source>
        <dbReference type="EMBL" id="KAF2692195.1"/>
    </source>
</evidence>
<dbReference type="GO" id="GO:0005743">
    <property type="term" value="C:mitochondrial inner membrane"/>
    <property type="evidence" value="ECO:0007669"/>
    <property type="project" value="TreeGrafter"/>
</dbReference>